<proteinExistence type="predicted"/>
<keyword evidence="1" id="KW-0282">Flagellum</keyword>
<dbReference type="Proteomes" id="UP001143747">
    <property type="component" value="Unassembled WGS sequence"/>
</dbReference>
<gene>
    <name evidence="1" type="primary">fliE</name>
    <name evidence="1" type="ORF">L0665_02490</name>
</gene>
<dbReference type="InterPro" id="IPR027417">
    <property type="entry name" value="P-loop_NTPase"/>
</dbReference>
<dbReference type="RefSeq" id="WP_274924137.1">
    <property type="nucleotide sequence ID" value="NZ_JAKELO010000002.1"/>
</dbReference>
<dbReference type="PANTHER" id="PTHR41930:SF1">
    <property type="entry name" value="DEPHOSPHO-COA KINASE"/>
    <property type="match status" value="1"/>
</dbReference>
<dbReference type="Gene3D" id="3.40.50.300">
    <property type="entry name" value="P-loop containing nucleotide triphosphate hydrolases"/>
    <property type="match status" value="1"/>
</dbReference>
<reference evidence="1" key="1">
    <citation type="submission" date="2022-01" db="EMBL/GenBank/DDBJ databases">
        <title>Draft genome of Methanogenium marinum DSM 15558.</title>
        <authorList>
            <person name="Chen S.-C."/>
            <person name="You Y.-T."/>
        </authorList>
    </citation>
    <scope>NUCLEOTIDE SEQUENCE</scope>
    <source>
        <strain evidence="1">DSM 15558</strain>
    </source>
</reference>
<keyword evidence="1" id="KW-0966">Cell projection</keyword>
<keyword evidence="2" id="KW-1185">Reference proteome</keyword>
<dbReference type="Pfam" id="PF13207">
    <property type="entry name" value="AAA_17"/>
    <property type="match status" value="1"/>
</dbReference>
<sequence>MRVIGIVGLPGSGKGEFSRIAEDLDIPVVVMGDSIREYVRTSGQTLSDLSMGEASAQLRAKMGRDAIAQLTIPRVEACGTEVVIIDGIRSEAEVVLFRRHFPDFYLVGVACPDAVRLERIFSRGREDDVVSAAELIARDKRERGWGLDAALGMADVTVMNDGTIEEYGTAVRALLRQCLEERA</sequence>
<comment type="caution">
    <text evidence="1">The sequence shown here is derived from an EMBL/GenBank/DDBJ whole genome shotgun (WGS) entry which is preliminary data.</text>
</comment>
<evidence type="ECO:0000313" key="2">
    <source>
        <dbReference type="Proteomes" id="UP001143747"/>
    </source>
</evidence>
<keyword evidence="1" id="KW-0969">Cilium</keyword>
<protein>
    <submittedName>
        <fullName evidence="1">Flagellar hook-basal body complex protein FliE</fullName>
    </submittedName>
</protein>
<dbReference type="SUPFAM" id="SSF52540">
    <property type="entry name" value="P-loop containing nucleoside triphosphate hydrolases"/>
    <property type="match status" value="1"/>
</dbReference>
<evidence type="ECO:0000313" key="1">
    <source>
        <dbReference type="EMBL" id="MDE4907487.1"/>
    </source>
</evidence>
<dbReference type="AlphaFoldDB" id="A0A9Q4KRS4"/>
<dbReference type="EMBL" id="JAKELO010000002">
    <property type="protein sequence ID" value="MDE4907487.1"/>
    <property type="molecule type" value="Genomic_DNA"/>
</dbReference>
<accession>A0A9Q4KRS4</accession>
<organism evidence="1 2">
    <name type="scientific">Methanogenium marinum</name>
    <dbReference type="NCBI Taxonomy" id="348610"/>
    <lineage>
        <taxon>Archaea</taxon>
        <taxon>Methanobacteriati</taxon>
        <taxon>Methanobacteriota</taxon>
        <taxon>Stenosarchaea group</taxon>
        <taxon>Methanomicrobia</taxon>
        <taxon>Methanomicrobiales</taxon>
        <taxon>Methanomicrobiaceae</taxon>
        <taxon>Methanogenium</taxon>
    </lineage>
</organism>
<dbReference type="PANTHER" id="PTHR41930">
    <property type="entry name" value="UPF0200 PROTEIN MJ1399"/>
    <property type="match status" value="1"/>
</dbReference>
<name>A0A9Q4KRS4_9EURY</name>